<dbReference type="InParanoid" id="A9V2V3"/>
<dbReference type="EMBL" id="CH991556">
    <property type="protein sequence ID" value="EDQ87951.1"/>
    <property type="molecule type" value="Genomic_DNA"/>
</dbReference>
<feature type="compositionally biased region" description="Low complexity" evidence="1">
    <location>
        <begin position="356"/>
        <end position="373"/>
    </location>
</feature>
<protein>
    <submittedName>
        <fullName evidence="2">Uncharacterized protein</fullName>
    </submittedName>
</protein>
<dbReference type="KEGG" id="mbr:MONBRDRAFT_9347"/>
<feature type="compositionally biased region" description="Low complexity" evidence="1">
    <location>
        <begin position="132"/>
        <end position="141"/>
    </location>
</feature>
<feature type="compositionally biased region" description="Basic and acidic residues" evidence="1">
    <location>
        <begin position="299"/>
        <end position="309"/>
    </location>
</feature>
<dbReference type="RefSeq" id="XP_001747027.1">
    <property type="nucleotide sequence ID" value="XM_001746975.1"/>
</dbReference>
<feature type="compositionally biased region" description="Polar residues" evidence="1">
    <location>
        <begin position="21"/>
        <end position="32"/>
    </location>
</feature>
<keyword evidence="3" id="KW-1185">Reference proteome</keyword>
<dbReference type="GeneID" id="5892356"/>
<accession>A9V2V3</accession>
<evidence type="ECO:0000313" key="2">
    <source>
        <dbReference type="EMBL" id="EDQ87951.1"/>
    </source>
</evidence>
<name>A9V2V3_MONBE</name>
<proteinExistence type="predicted"/>
<feature type="compositionally biased region" description="Low complexity" evidence="1">
    <location>
        <begin position="61"/>
        <end position="77"/>
    </location>
</feature>
<evidence type="ECO:0000313" key="3">
    <source>
        <dbReference type="Proteomes" id="UP000001357"/>
    </source>
</evidence>
<dbReference type="AlphaFoldDB" id="A9V2V3"/>
<gene>
    <name evidence="2" type="ORF">MONBRDRAFT_9347</name>
</gene>
<feature type="compositionally biased region" description="Polar residues" evidence="1">
    <location>
        <begin position="346"/>
        <end position="355"/>
    </location>
</feature>
<dbReference type="SUPFAM" id="SSF52777">
    <property type="entry name" value="CoA-dependent acyltransferases"/>
    <property type="match status" value="1"/>
</dbReference>
<dbReference type="Proteomes" id="UP000001357">
    <property type="component" value="Unassembled WGS sequence"/>
</dbReference>
<reference evidence="2 3" key="1">
    <citation type="journal article" date="2008" name="Nature">
        <title>The genome of the choanoflagellate Monosiga brevicollis and the origin of metazoans.</title>
        <authorList>
            <consortium name="JGI Sequencing"/>
            <person name="King N."/>
            <person name="Westbrook M.J."/>
            <person name="Young S.L."/>
            <person name="Kuo A."/>
            <person name="Abedin M."/>
            <person name="Chapman J."/>
            <person name="Fairclough S."/>
            <person name="Hellsten U."/>
            <person name="Isogai Y."/>
            <person name="Letunic I."/>
            <person name="Marr M."/>
            <person name="Pincus D."/>
            <person name="Putnam N."/>
            <person name="Rokas A."/>
            <person name="Wright K.J."/>
            <person name="Zuzow R."/>
            <person name="Dirks W."/>
            <person name="Good M."/>
            <person name="Goodstein D."/>
            <person name="Lemons D."/>
            <person name="Li W."/>
            <person name="Lyons J.B."/>
            <person name="Morris A."/>
            <person name="Nichols S."/>
            <person name="Richter D.J."/>
            <person name="Salamov A."/>
            <person name="Bork P."/>
            <person name="Lim W.A."/>
            <person name="Manning G."/>
            <person name="Miller W.T."/>
            <person name="McGinnis W."/>
            <person name="Shapiro H."/>
            <person name="Tjian R."/>
            <person name="Grigoriev I.V."/>
            <person name="Rokhsar D."/>
        </authorList>
    </citation>
    <scope>NUCLEOTIDE SEQUENCE [LARGE SCALE GENOMIC DNA]</scope>
    <source>
        <strain evidence="3">MX1 / ATCC 50154</strain>
    </source>
</reference>
<evidence type="ECO:0000256" key="1">
    <source>
        <dbReference type="SAM" id="MobiDB-lite"/>
    </source>
</evidence>
<feature type="compositionally biased region" description="Polar residues" evidence="1">
    <location>
        <begin position="255"/>
        <end position="264"/>
    </location>
</feature>
<dbReference type="Gene3D" id="3.30.559.30">
    <property type="entry name" value="Nonribosomal peptide synthetase, condensation domain"/>
    <property type="match status" value="1"/>
</dbReference>
<sequence length="774" mass="84151">MAAADADGTEVPPPGPLESAATLQRATGSATAQRPRRSQAAVLMRTSAAAHDAPLVPSPPRAESATSARPRSSAAARTRQRSHPNLPGTRSLANSEENPLETRCLDTAKSLPSSPRPPSHAPGRRHPNPRRSSNFGSSASSTQDSPVVPRPSSRAKLKRPTDSHVPSQDIKPQPSSEEAQRSEAMLTPTSPADEEVATHLLSDDGMQADVDDEVDMEEHRAHARASAPAHTLRHTRTSLSPSTIAEHRVSAPFLRTSQAPSRGASSPHAVSPSETEHAPIHRPLSARGRRRVARSAIVSRREQEQHELATRGTTDDDETAAGEDSGTSWRHSSGDFAAILSRHQPRIQSSRMSNPTHSGGSIHSMSSIDSTPSRRNSLMDTARHSSRNLLDVAAPFSSTATSLPLITTRISNRMVTGIESPQRVSDSTFPEGLTPATEALEAELEMPGNALSFASYMHLEAVAFDSMDDVAQLLEDAQTQMVHENTHQGGQRERELRLLPPPRFYLGLRGSHHVVTSRSRLSRNALINYEVLFVPPDDCQVEEQSYRPVLCGASLALVAAYLTQQDRFSFCVDISMRECHPDQLATVLGPFGHIVPLGIQLPLHETFSDLFVEIGHQLESSWLLASCPTPRAIHPLVNNGLEFRYLTLAQADRLTLPSLGADPSMWLNLDEARHMTAGNVTLRPLPIATPVSHPASVRVTFWETMLDGEVAVMMDVSSRCTNDADGRRVVAETERLFHVVLREAAREPHVLLSKVKGRLHKAQLKARGRQAGAS</sequence>
<organism evidence="2 3">
    <name type="scientific">Monosiga brevicollis</name>
    <name type="common">Choanoflagellate</name>
    <dbReference type="NCBI Taxonomy" id="81824"/>
    <lineage>
        <taxon>Eukaryota</taxon>
        <taxon>Choanoflagellata</taxon>
        <taxon>Craspedida</taxon>
        <taxon>Salpingoecidae</taxon>
        <taxon>Monosiga</taxon>
    </lineage>
</organism>
<feature type="region of interest" description="Disordered" evidence="1">
    <location>
        <begin position="1"/>
        <end position="381"/>
    </location>
</feature>